<dbReference type="EMBL" id="VBSB01000035">
    <property type="protein sequence ID" value="NTY63206.1"/>
    <property type="molecule type" value="Genomic_DNA"/>
</dbReference>
<comment type="caution">
    <text evidence="2">The sequence shown here is derived from an EMBL/GenBank/DDBJ whole genome shotgun (WGS) entry which is preliminary data.</text>
</comment>
<evidence type="ECO:0000313" key="2">
    <source>
        <dbReference type="EMBL" id="NTY63206.1"/>
    </source>
</evidence>
<dbReference type="InterPro" id="IPR036249">
    <property type="entry name" value="Thioredoxin-like_sf"/>
</dbReference>
<dbReference type="Gene3D" id="3.40.30.10">
    <property type="entry name" value="Glutaredoxin"/>
    <property type="match status" value="1"/>
</dbReference>
<organism evidence="2 3">
    <name type="scientific">Mycolicibacterium sphagni</name>
    <dbReference type="NCBI Taxonomy" id="1786"/>
    <lineage>
        <taxon>Bacteria</taxon>
        <taxon>Bacillati</taxon>
        <taxon>Actinomycetota</taxon>
        <taxon>Actinomycetes</taxon>
        <taxon>Mycobacteriales</taxon>
        <taxon>Mycobacteriaceae</taxon>
        <taxon>Mycolicibacterium</taxon>
    </lineage>
</organism>
<dbReference type="RefSeq" id="WP_174400850.1">
    <property type="nucleotide sequence ID" value="NZ_VBSB01000035.1"/>
</dbReference>
<dbReference type="InterPro" id="IPR001853">
    <property type="entry name" value="DSBA-like_thioredoxin_dom"/>
</dbReference>
<sequence length="212" mass="23023">MTGNGKVSTVEVFADILCPFTHVGLRTLIDRRSERGLTEPRLRIRAWPLELINGSPLDRHHVGAEISALRASVRPDLFGGFSVDSFPKTSMTAYALAAAADRAGDPVLVEEVGLALRNALFEEGLDIGRPDVIEPIAGRFGLEPLDEETTSVAVQADWDEGRARGVVGSPHFFTEDGGDWFCPSLAISRDDVGNFVVAWKQGTEAFVERVFG</sequence>
<proteinExistence type="predicted"/>
<dbReference type="SUPFAM" id="SSF52833">
    <property type="entry name" value="Thioredoxin-like"/>
    <property type="match status" value="1"/>
</dbReference>
<reference evidence="2 3" key="1">
    <citation type="submission" date="2019-05" db="EMBL/GenBank/DDBJ databases">
        <title>Mycolicibacterium sphagni ENV482 genome assembly.</title>
        <authorList>
            <person name="Chen W."/>
            <person name="Faulkner N.W."/>
            <person name="Hyman M.R."/>
        </authorList>
    </citation>
    <scope>NUCLEOTIDE SEQUENCE [LARGE SCALE GENOMIC DNA]</scope>
    <source>
        <strain evidence="2 3">ENV482</strain>
    </source>
</reference>
<accession>A0ABX2JZT6</accession>
<protein>
    <submittedName>
        <fullName evidence="2">Disulfide bond formation protein DsbA</fullName>
    </submittedName>
</protein>
<dbReference type="Proteomes" id="UP000708347">
    <property type="component" value="Unassembled WGS sequence"/>
</dbReference>
<keyword evidence="3" id="KW-1185">Reference proteome</keyword>
<evidence type="ECO:0000259" key="1">
    <source>
        <dbReference type="Pfam" id="PF01323"/>
    </source>
</evidence>
<name>A0ABX2JZT6_9MYCO</name>
<dbReference type="Pfam" id="PF01323">
    <property type="entry name" value="DSBA"/>
    <property type="match status" value="1"/>
</dbReference>
<feature type="domain" description="DSBA-like thioredoxin" evidence="1">
    <location>
        <begin position="9"/>
        <end position="180"/>
    </location>
</feature>
<gene>
    <name evidence="2" type="ORF">FEG63_27170</name>
</gene>
<evidence type="ECO:0000313" key="3">
    <source>
        <dbReference type="Proteomes" id="UP000708347"/>
    </source>
</evidence>